<reference evidence="9" key="1">
    <citation type="submission" date="2021-02" db="EMBL/GenBank/DDBJ databases">
        <title>Strain Y2R2, a novel species of the genus Halomonas.</title>
        <authorList>
            <person name="Huang H."/>
        </authorList>
    </citation>
    <scope>NUCLEOTIDE SEQUENCE</scope>
    <source>
        <strain evidence="9">Y2R2</strain>
    </source>
</reference>
<name>A0A5C1NJJ6_9GAMM</name>
<proteinExistence type="predicted"/>
<keyword evidence="2" id="KW-0813">Transport</keyword>
<feature type="domain" description="ABC transmembrane type-1" evidence="8">
    <location>
        <begin position="58"/>
        <end position="268"/>
    </location>
</feature>
<feature type="transmembrane region" description="Helical" evidence="7">
    <location>
        <begin position="54"/>
        <end position="83"/>
    </location>
</feature>
<evidence type="ECO:0000256" key="4">
    <source>
        <dbReference type="ARBA" id="ARBA00022692"/>
    </source>
</evidence>
<dbReference type="PANTHER" id="PTHR30183">
    <property type="entry name" value="MOLYBDENUM TRANSPORT SYSTEM PERMEASE PROTEIN MODB"/>
    <property type="match status" value="1"/>
</dbReference>
<dbReference type="SUPFAM" id="SSF161098">
    <property type="entry name" value="MetI-like"/>
    <property type="match status" value="2"/>
</dbReference>
<keyword evidence="4 7" id="KW-0812">Transmembrane</keyword>
<dbReference type="InterPro" id="IPR000515">
    <property type="entry name" value="MetI-like"/>
</dbReference>
<evidence type="ECO:0000256" key="3">
    <source>
        <dbReference type="ARBA" id="ARBA00022475"/>
    </source>
</evidence>
<keyword evidence="5 7" id="KW-1133">Transmembrane helix</keyword>
<feature type="transmembrane region" description="Helical" evidence="7">
    <location>
        <begin position="145"/>
        <end position="169"/>
    </location>
</feature>
<feature type="domain" description="ABC transmembrane type-1" evidence="8">
    <location>
        <begin position="354"/>
        <end position="549"/>
    </location>
</feature>
<dbReference type="PANTHER" id="PTHR30183:SF6">
    <property type="entry name" value="INNER MEMBRANE ABC TRANSPORTER PERMEASE PROTEIN YNJC"/>
    <property type="match status" value="1"/>
</dbReference>
<evidence type="ECO:0000256" key="6">
    <source>
        <dbReference type="ARBA" id="ARBA00023136"/>
    </source>
</evidence>
<dbReference type="KEGG" id="hbh:E4T21_03910"/>
<gene>
    <name evidence="9" type="ORF">E4T21_03910</name>
</gene>
<evidence type="ECO:0000259" key="8">
    <source>
        <dbReference type="PROSITE" id="PS50928"/>
    </source>
</evidence>
<sequence>MLLLAPLATATLLIVPVLVGLAGAAGPAFGWLPVLGGKTLSLDPWRALLDTPGLASMIRLSLVTGIASTAIALVIVVLFLGAFADSRAFIWLRRLLSPLLAVPHAAAAIGLAFLLAPSGLAMRLISPGLSGFHSPPDYLFPGDGGGMALIAGLVIKEVPFLLLMSLAALSQCQAEQRTHLARSLGYAPTTAFLKAVLPTLYPLIRLPIYAVIAFASANVDVAMILGPSTPPPLAVSVVHWLNDPDLSKRFMASAAALTQLGITLLALAGWWLMECLVACLGRRWLTDGRRHTAHRLGLWLGGGSAWISVTLLGASLIALILWSLATWWPFPVLWPTPLSLANWQRALDGLWPATLTTLALALSATLFSSLLVVGCLEHETVNRRTMGTGASLILYLPLLVPPVAFLFGLVQLQAQLQACLALSPGFLSAALGHCLFVLPYVFLSLAESYRRLDPRWSQLSASLGRSPAYTFVRVRLPMLLAPIAVAMAVGLAVSIGQYLPTLLLSAGRLTTLTTEAITLASGGDRRLTAVYALAQLLLPALGFAIALWLPRLLHHHRRALQN</sequence>
<evidence type="ECO:0000256" key="7">
    <source>
        <dbReference type="SAM" id="Phobius"/>
    </source>
</evidence>
<accession>A0A5C1NJJ6</accession>
<dbReference type="EMBL" id="CP038437">
    <property type="protein sequence ID" value="QEM83902.1"/>
    <property type="molecule type" value="Genomic_DNA"/>
</dbReference>
<dbReference type="AlphaFoldDB" id="A0A5C1NJJ6"/>
<dbReference type="GO" id="GO:0005886">
    <property type="term" value="C:plasma membrane"/>
    <property type="evidence" value="ECO:0007669"/>
    <property type="project" value="UniProtKB-SubCell"/>
</dbReference>
<dbReference type="CDD" id="cd06261">
    <property type="entry name" value="TM_PBP2"/>
    <property type="match status" value="1"/>
</dbReference>
<comment type="subcellular location">
    <subcellularLocation>
        <location evidence="1">Cell membrane</location>
        <topology evidence="1">Multi-pass membrane protein</topology>
    </subcellularLocation>
</comment>
<evidence type="ECO:0000256" key="2">
    <source>
        <dbReference type="ARBA" id="ARBA00022448"/>
    </source>
</evidence>
<evidence type="ECO:0000313" key="9">
    <source>
        <dbReference type="EMBL" id="QEM83902.1"/>
    </source>
</evidence>
<feature type="transmembrane region" description="Helical" evidence="7">
    <location>
        <begin position="350"/>
        <end position="373"/>
    </location>
</feature>
<dbReference type="Proteomes" id="UP000324285">
    <property type="component" value="Chromosome"/>
</dbReference>
<dbReference type="InterPro" id="IPR035906">
    <property type="entry name" value="MetI-like_sf"/>
</dbReference>
<keyword evidence="10" id="KW-1185">Reference proteome</keyword>
<dbReference type="Gene3D" id="1.10.3720.10">
    <property type="entry name" value="MetI-like"/>
    <property type="match status" value="2"/>
</dbReference>
<feature type="transmembrane region" description="Helical" evidence="7">
    <location>
        <begin position="529"/>
        <end position="549"/>
    </location>
</feature>
<evidence type="ECO:0000313" key="10">
    <source>
        <dbReference type="Proteomes" id="UP000324285"/>
    </source>
</evidence>
<protein>
    <submittedName>
        <fullName evidence="9">ABC transporter permease</fullName>
    </submittedName>
</protein>
<dbReference type="PROSITE" id="PS50928">
    <property type="entry name" value="ABC_TM1"/>
    <property type="match status" value="2"/>
</dbReference>
<feature type="transmembrane region" description="Helical" evidence="7">
    <location>
        <begin position="426"/>
        <end position="446"/>
    </location>
</feature>
<evidence type="ECO:0000256" key="1">
    <source>
        <dbReference type="ARBA" id="ARBA00004651"/>
    </source>
</evidence>
<feature type="transmembrane region" description="Helical" evidence="7">
    <location>
        <begin position="95"/>
        <end position="125"/>
    </location>
</feature>
<feature type="transmembrane region" description="Helical" evidence="7">
    <location>
        <begin position="298"/>
        <end position="330"/>
    </location>
</feature>
<organism evidence="9 10">
    <name type="scientific">Halomonas binhaiensis</name>
    <dbReference type="NCBI Taxonomy" id="2562282"/>
    <lineage>
        <taxon>Bacteria</taxon>
        <taxon>Pseudomonadati</taxon>
        <taxon>Pseudomonadota</taxon>
        <taxon>Gammaproteobacteria</taxon>
        <taxon>Oceanospirillales</taxon>
        <taxon>Halomonadaceae</taxon>
        <taxon>Halomonas</taxon>
    </lineage>
</organism>
<feature type="transmembrane region" description="Helical" evidence="7">
    <location>
        <begin position="393"/>
        <end position="414"/>
    </location>
</feature>
<dbReference type="GO" id="GO:0055085">
    <property type="term" value="P:transmembrane transport"/>
    <property type="evidence" value="ECO:0007669"/>
    <property type="project" value="InterPro"/>
</dbReference>
<evidence type="ECO:0000256" key="5">
    <source>
        <dbReference type="ARBA" id="ARBA00022989"/>
    </source>
</evidence>
<keyword evidence="6 7" id="KW-0472">Membrane</keyword>
<feature type="transmembrane region" description="Helical" evidence="7">
    <location>
        <begin position="250"/>
        <end position="277"/>
    </location>
</feature>
<dbReference type="OrthoDB" id="7852521at2"/>
<keyword evidence="3" id="KW-1003">Cell membrane</keyword>
<feature type="transmembrane region" description="Helical" evidence="7">
    <location>
        <begin position="479"/>
        <end position="499"/>
    </location>
</feature>